<dbReference type="PROSITE" id="PS50188">
    <property type="entry name" value="B302_SPRY"/>
    <property type="match status" value="1"/>
</dbReference>
<evidence type="ECO:0000313" key="8">
    <source>
        <dbReference type="Ensembl" id="ENSAMXP00000011261.2"/>
    </source>
</evidence>
<dbReference type="SMART" id="SM00184">
    <property type="entry name" value="RING"/>
    <property type="match status" value="1"/>
</dbReference>
<dbReference type="Ensembl" id="ENSAMXT00000011261.2">
    <property type="protein sequence ID" value="ENSAMXP00000011261.2"/>
    <property type="gene ID" value="ENSAMXG00000010956.2"/>
</dbReference>
<dbReference type="Pfam" id="PF00643">
    <property type="entry name" value="zf-B_box"/>
    <property type="match status" value="1"/>
</dbReference>
<keyword evidence="2 4" id="KW-0863">Zinc-finger</keyword>
<reference evidence="9" key="1">
    <citation type="submission" date="2013-03" db="EMBL/GenBank/DDBJ databases">
        <authorList>
            <person name="Jeffery W."/>
            <person name="Warren W."/>
            <person name="Wilson R.K."/>
        </authorList>
    </citation>
    <scope>NUCLEOTIDE SEQUENCE</scope>
    <source>
        <strain evidence="9">female</strain>
    </source>
</reference>
<dbReference type="eggNOG" id="KOG2177">
    <property type="taxonomic scope" value="Eukaryota"/>
</dbReference>
<dbReference type="InterPro" id="IPR013320">
    <property type="entry name" value="ConA-like_dom_sf"/>
</dbReference>
<evidence type="ECO:0000256" key="2">
    <source>
        <dbReference type="ARBA" id="ARBA00022771"/>
    </source>
</evidence>
<feature type="domain" description="B30.2/SPRY" evidence="7">
    <location>
        <begin position="241"/>
        <end position="436"/>
    </location>
</feature>
<dbReference type="SUPFAM" id="SSF57845">
    <property type="entry name" value="B-box zinc-binding domain"/>
    <property type="match status" value="1"/>
</dbReference>
<name>W5KUJ9_ASTMX</name>
<evidence type="ECO:0000256" key="1">
    <source>
        <dbReference type="ARBA" id="ARBA00022723"/>
    </source>
</evidence>
<dbReference type="Proteomes" id="UP000018467">
    <property type="component" value="Unassembled WGS sequence"/>
</dbReference>
<keyword evidence="9" id="KW-1185">Reference proteome</keyword>
<dbReference type="InterPro" id="IPR017907">
    <property type="entry name" value="Znf_RING_CS"/>
</dbReference>
<organism evidence="8 9">
    <name type="scientific">Astyanax mexicanus</name>
    <name type="common">Blind cave fish</name>
    <name type="synonym">Astyanax fasciatus mexicanus</name>
    <dbReference type="NCBI Taxonomy" id="7994"/>
    <lineage>
        <taxon>Eukaryota</taxon>
        <taxon>Metazoa</taxon>
        <taxon>Chordata</taxon>
        <taxon>Craniata</taxon>
        <taxon>Vertebrata</taxon>
        <taxon>Euteleostomi</taxon>
        <taxon>Actinopterygii</taxon>
        <taxon>Neopterygii</taxon>
        <taxon>Teleostei</taxon>
        <taxon>Ostariophysi</taxon>
        <taxon>Characiformes</taxon>
        <taxon>Characoidei</taxon>
        <taxon>Acestrorhamphidae</taxon>
        <taxon>Acestrorhamphinae</taxon>
        <taxon>Astyanax</taxon>
    </lineage>
</organism>
<dbReference type="InterPro" id="IPR051051">
    <property type="entry name" value="E3_ubiq-ligase_TRIM/RNF"/>
</dbReference>
<dbReference type="Gene3D" id="4.10.830.40">
    <property type="match status" value="1"/>
</dbReference>
<reference evidence="8" key="3">
    <citation type="submission" date="2025-08" db="UniProtKB">
        <authorList>
            <consortium name="Ensembl"/>
        </authorList>
    </citation>
    <scope>IDENTIFICATION</scope>
</reference>
<reference evidence="9" key="2">
    <citation type="journal article" date="2014" name="Nat. Commun.">
        <title>The cavefish genome reveals candidate genes for eye loss.</title>
        <authorList>
            <person name="McGaugh S.E."/>
            <person name="Gross J.B."/>
            <person name="Aken B."/>
            <person name="Blin M."/>
            <person name="Borowsky R."/>
            <person name="Chalopin D."/>
            <person name="Hinaux H."/>
            <person name="Jeffery W.R."/>
            <person name="Keene A."/>
            <person name="Ma L."/>
            <person name="Minx P."/>
            <person name="Murphy D."/>
            <person name="O'Quin K.E."/>
            <person name="Retaux S."/>
            <person name="Rohner N."/>
            <person name="Searle S.M."/>
            <person name="Stahl B.A."/>
            <person name="Tabin C."/>
            <person name="Volff J.N."/>
            <person name="Yoshizawa M."/>
            <person name="Warren W.C."/>
        </authorList>
    </citation>
    <scope>NUCLEOTIDE SEQUENCE [LARGE SCALE GENOMIC DNA]</scope>
    <source>
        <strain evidence="9">female</strain>
    </source>
</reference>
<dbReference type="CDD" id="cd19769">
    <property type="entry name" value="Bbox2_TRIM16-like"/>
    <property type="match status" value="1"/>
</dbReference>
<dbReference type="InterPro" id="IPR001870">
    <property type="entry name" value="B30.2/SPRY"/>
</dbReference>
<keyword evidence="3" id="KW-0862">Zinc</keyword>
<dbReference type="Gene3D" id="3.30.40.10">
    <property type="entry name" value="Zinc/RING finger domain, C3HC4 (zinc finger)"/>
    <property type="match status" value="1"/>
</dbReference>
<evidence type="ECO:0000256" key="3">
    <source>
        <dbReference type="ARBA" id="ARBA00022833"/>
    </source>
</evidence>
<dbReference type="Bgee" id="ENSAMXG00000010956">
    <property type="expression patterns" value="Expressed in testis and 2 other cell types or tissues"/>
</dbReference>
<dbReference type="PROSITE" id="PS50089">
    <property type="entry name" value="ZF_RING_2"/>
    <property type="match status" value="1"/>
</dbReference>
<dbReference type="GeneTree" id="ENSGT01150000286931"/>
<dbReference type="InterPro" id="IPR000315">
    <property type="entry name" value="Znf_B-box"/>
</dbReference>
<dbReference type="GO" id="GO:0008270">
    <property type="term" value="F:zinc ion binding"/>
    <property type="evidence" value="ECO:0007669"/>
    <property type="project" value="UniProtKB-KW"/>
</dbReference>
<proteinExistence type="predicted"/>
<evidence type="ECO:0000259" key="6">
    <source>
        <dbReference type="PROSITE" id="PS50119"/>
    </source>
</evidence>
<dbReference type="InParanoid" id="W5KUJ9"/>
<dbReference type="PANTHER" id="PTHR25465:SF14">
    <property type="entry name" value="E3 UBIQUITIN-PROTEIN LIGASE TRIM65"/>
    <property type="match status" value="1"/>
</dbReference>
<feature type="domain" description="RING-type" evidence="5">
    <location>
        <begin position="13"/>
        <end position="57"/>
    </location>
</feature>
<dbReference type="CDD" id="cd19802">
    <property type="entry name" value="Bbox1_TRIM8-like"/>
    <property type="match status" value="1"/>
</dbReference>
<dbReference type="Gene3D" id="3.30.160.60">
    <property type="entry name" value="Classic Zinc Finger"/>
    <property type="match status" value="1"/>
</dbReference>
<dbReference type="Pfam" id="PF15227">
    <property type="entry name" value="zf-C3HC4_4"/>
    <property type="match status" value="1"/>
</dbReference>
<protein>
    <submittedName>
        <fullName evidence="8">Uncharacterized protein</fullName>
    </submittedName>
</protein>
<dbReference type="HOGENOM" id="CLU_013137_0_2_1"/>
<dbReference type="SMART" id="SM00336">
    <property type="entry name" value="BBOX"/>
    <property type="match status" value="1"/>
</dbReference>
<evidence type="ECO:0000256" key="4">
    <source>
        <dbReference type="PROSITE-ProRule" id="PRU00024"/>
    </source>
</evidence>
<evidence type="ECO:0000313" key="9">
    <source>
        <dbReference type="Proteomes" id="UP000018467"/>
    </source>
</evidence>
<dbReference type="InterPro" id="IPR043136">
    <property type="entry name" value="B30.2/SPRY_sf"/>
</dbReference>
<keyword evidence="1" id="KW-0479">Metal-binding</keyword>
<dbReference type="PROSITE" id="PS50119">
    <property type="entry name" value="ZF_BBOX"/>
    <property type="match status" value="1"/>
</dbReference>
<dbReference type="SUPFAM" id="SSF57850">
    <property type="entry name" value="RING/U-box"/>
    <property type="match status" value="1"/>
</dbReference>
<dbReference type="InterPro" id="IPR013083">
    <property type="entry name" value="Znf_RING/FYVE/PHD"/>
</dbReference>
<dbReference type="InterPro" id="IPR001841">
    <property type="entry name" value="Znf_RING"/>
</dbReference>
<dbReference type="SUPFAM" id="SSF49899">
    <property type="entry name" value="Concanavalin A-like lectins/glucanases"/>
    <property type="match status" value="1"/>
</dbReference>
<accession>W5KUJ9</accession>
<dbReference type="Gene3D" id="2.60.120.920">
    <property type="match status" value="1"/>
</dbReference>
<evidence type="ECO:0000259" key="5">
    <source>
        <dbReference type="PROSITE" id="PS50089"/>
    </source>
</evidence>
<evidence type="ECO:0000259" key="7">
    <source>
        <dbReference type="PROSITE" id="PS50188"/>
    </source>
</evidence>
<feature type="domain" description="B box-type" evidence="6">
    <location>
        <begin position="148"/>
        <end position="188"/>
    </location>
</feature>
<dbReference type="AlphaFoldDB" id="W5KUJ9"/>
<dbReference type="PANTHER" id="PTHR25465">
    <property type="entry name" value="B-BOX DOMAIN CONTAINING"/>
    <property type="match status" value="1"/>
</dbReference>
<reference evidence="8" key="4">
    <citation type="submission" date="2025-09" db="UniProtKB">
        <authorList>
            <consortium name="Ensembl"/>
        </authorList>
    </citation>
    <scope>IDENTIFICATION</scope>
</reference>
<sequence length="436" mass="48395">MLRSGGCVGFLSCPVCLERLRDPVTIPCGHSYCKRCISQCWDEEQLQKKAVSCPQCRGCFPARPALNRSTVLSEVLDSVEPSPAEPRGSSPGSASLGGECNFCSGAVKSRAVKSCLTCVASFCETHLRPHLQFPVLQRHALVEATSGLQEMICSRHNKLLEVFCVQDKRCICLLCAMDEHSGHTTVSAAKERASTCALFSRGTFRALQDVNPLLCKVLPIVSLQTVVPAAFRSFANSCRVVSGRFLTVLSIIATPRDYCQLKLSPDSCNSSLQLSEENRKVQFRSYGTYSTAEPHADRFIHTNQVLCDGAVRGCCYWEVKWQDKVNIALSYGSIVRNACGDSSKFGYNDQSWSLECDRYFCKFRHNSIVTDVSTYPPEHIGVYLDEDAGVLAFYRVCSQGPMTLLYKTQAEFTKPLYPERRNSKPPTLCEGLKNIY</sequence>
<dbReference type="PROSITE" id="PS00518">
    <property type="entry name" value="ZF_RING_1"/>
    <property type="match status" value="1"/>
</dbReference>